<sequence length="261" mass="29693">MTSGTRGDPRNQFPSPDAKILHLEAAEANLFLETGEFLGGHTMPWGSNYTFLVWLSADGPDKCIQAIYKPRDGEKPLHDFPHGTLYKREFATYLLSKELGWPNVPLTTIREGPYGVGSMQLYVDCDPRITYFEIRDTMPGELEKLAVFDLLTNNADRKAGHCLLDNHETIWSIDHGLTFHSVFKLRTVMLEYCGKRISESLIDDLKLLADRMESSSEIKSRLETQTSAKEIESLKTRLDVMITDPVIPILDPYRDVPWPFV</sequence>
<dbReference type="AlphaFoldDB" id="A0A381ZH91"/>
<evidence type="ECO:0000313" key="1">
    <source>
        <dbReference type="EMBL" id="SVA88494.1"/>
    </source>
</evidence>
<protein>
    <recommendedName>
        <fullName evidence="2">PI3K/PI4K catalytic domain-containing protein</fullName>
    </recommendedName>
</protein>
<dbReference type="EMBL" id="UINC01021281">
    <property type="protein sequence ID" value="SVA88494.1"/>
    <property type="molecule type" value="Genomic_DNA"/>
</dbReference>
<evidence type="ECO:0008006" key="2">
    <source>
        <dbReference type="Google" id="ProtNLM"/>
    </source>
</evidence>
<accession>A0A381ZH91</accession>
<reference evidence="1" key="1">
    <citation type="submission" date="2018-05" db="EMBL/GenBank/DDBJ databases">
        <authorList>
            <person name="Lanie J.A."/>
            <person name="Ng W.-L."/>
            <person name="Kazmierczak K.M."/>
            <person name="Andrzejewski T.M."/>
            <person name="Davidsen T.M."/>
            <person name="Wayne K.J."/>
            <person name="Tettelin H."/>
            <person name="Glass J.I."/>
            <person name="Rusch D."/>
            <person name="Podicherti R."/>
            <person name="Tsui H.-C.T."/>
            <person name="Winkler M.E."/>
        </authorList>
    </citation>
    <scope>NUCLEOTIDE SEQUENCE</scope>
</reference>
<organism evidence="1">
    <name type="scientific">marine metagenome</name>
    <dbReference type="NCBI Taxonomy" id="408172"/>
    <lineage>
        <taxon>unclassified sequences</taxon>
        <taxon>metagenomes</taxon>
        <taxon>ecological metagenomes</taxon>
    </lineage>
</organism>
<gene>
    <name evidence="1" type="ORF">METZ01_LOCUS141348</name>
</gene>
<name>A0A381ZH91_9ZZZZ</name>
<proteinExistence type="predicted"/>